<reference evidence="1 2" key="1">
    <citation type="submission" date="2019-03" db="EMBL/GenBank/DDBJ databases">
        <authorList>
            <consortium name="Pathogen Informatics"/>
        </authorList>
    </citation>
    <scope>NUCLEOTIDE SEQUENCE [LARGE SCALE GENOMIC DNA]</scope>
    <source>
        <strain evidence="1 2">NCTC12993</strain>
    </source>
</reference>
<organism evidence="1 2">
    <name type="scientific">Kluyvera cryocrescens</name>
    <name type="common">Kluyvera citrophila</name>
    <dbReference type="NCBI Taxonomy" id="580"/>
    <lineage>
        <taxon>Bacteria</taxon>
        <taxon>Pseudomonadati</taxon>
        <taxon>Pseudomonadota</taxon>
        <taxon>Gammaproteobacteria</taxon>
        <taxon>Enterobacterales</taxon>
        <taxon>Enterobacteriaceae</taxon>
        <taxon>Kluyvera</taxon>
    </lineage>
</organism>
<dbReference type="EMBL" id="CAADJD010000020">
    <property type="protein sequence ID" value="VFS68993.1"/>
    <property type="molecule type" value="Genomic_DNA"/>
</dbReference>
<evidence type="ECO:0000313" key="2">
    <source>
        <dbReference type="Proteomes" id="UP000401081"/>
    </source>
</evidence>
<keyword evidence="2" id="KW-1185">Reference proteome</keyword>
<evidence type="ECO:0000313" key="1">
    <source>
        <dbReference type="EMBL" id="VFS68993.1"/>
    </source>
</evidence>
<protein>
    <submittedName>
        <fullName evidence="1">Uncharacterized protein</fullName>
    </submittedName>
</protein>
<proteinExistence type="predicted"/>
<accession>A0A485B9M0</accession>
<dbReference type="Proteomes" id="UP000401081">
    <property type="component" value="Unassembled WGS sequence"/>
</dbReference>
<gene>
    <name evidence="1" type="ORF">NCTC12993_04224</name>
</gene>
<name>A0A485B9M0_KLUCR</name>
<sequence>MAIDRFIIIQLRQDAVSQLFTQLYAPLVEGKDVQDGALSEDFVFVQCDQCTQAVRRDFTQQDGVGRTVAFEHFKRHHVVQRSRIFTLVTIFLLNHFTRFAERQRFGLREEVRQQFRMVVGQRVVGNSRSDEIARHHFRPLVNQLVKRVLAVGTRLAPR</sequence>
<dbReference type="AlphaFoldDB" id="A0A485B9M0"/>